<accession>A0A0N5D520</accession>
<dbReference type="OMA" id="VELIHHA"/>
<evidence type="ECO:0000313" key="3">
    <source>
        <dbReference type="Proteomes" id="UP000276776"/>
    </source>
</evidence>
<dbReference type="InterPro" id="IPR023393">
    <property type="entry name" value="START-like_dom_sf"/>
</dbReference>
<dbReference type="GO" id="GO:0005789">
    <property type="term" value="C:endoplasmic reticulum membrane"/>
    <property type="evidence" value="ECO:0007669"/>
    <property type="project" value="TreeGrafter"/>
</dbReference>
<dbReference type="AlphaFoldDB" id="A0A0N5D520"/>
<dbReference type="Gene3D" id="3.30.530.20">
    <property type="match status" value="1"/>
</dbReference>
<dbReference type="Pfam" id="PF01852">
    <property type="entry name" value="START"/>
    <property type="match status" value="1"/>
</dbReference>
<dbReference type="SUPFAM" id="SSF55961">
    <property type="entry name" value="Bet v1-like"/>
    <property type="match status" value="1"/>
</dbReference>
<reference evidence="2 3" key="2">
    <citation type="submission" date="2018-11" db="EMBL/GenBank/DDBJ databases">
        <authorList>
            <consortium name="Pathogen Informatics"/>
        </authorList>
    </citation>
    <scope>NUCLEOTIDE SEQUENCE [LARGE SCALE GENOMIC DNA]</scope>
</reference>
<dbReference type="GO" id="GO:0031902">
    <property type="term" value="C:late endosome membrane"/>
    <property type="evidence" value="ECO:0007669"/>
    <property type="project" value="TreeGrafter"/>
</dbReference>
<dbReference type="WBParaSite" id="TCLT_0000808701-mRNA-1">
    <property type="protein sequence ID" value="TCLT_0000808701-mRNA-1"/>
    <property type="gene ID" value="TCLT_0000808701"/>
</dbReference>
<feature type="domain" description="START" evidence="1">
    <location>
        <begin position="1"/>
        <end position="156"/>
    </location>
</feature>
<dbReference type="PANTHER" id="PTHR46121">
    <property type="entry name" value="STEROIDOGENIC ACUTE REGULATORY PROTEIN-LIKE"/>
    <property type="match status" value="1"/>
</dbReference>
<organism evidence="4">
    <name type="scientific">Thelazia callipaeda</name>
    <name type="common">Oriental eyeworm</name>
    <name type="synonym">Parasitic nematode</name>
    <dbReference type="NCBI Taxonomy" id="103827"/>
    <lineage>
        <taxon>Eukaryota</taxon>
        <taxon>Metazoa</taxon>
        <taxon>Ecdysozoa</taxon>
        <taxon>Nematoda</taxon>
        <taxon>Chromadorea</taxon>
        <taxon>Rhabditida</taxon>
        <taxon>Spirurina</taxon>
        <taxon>Spiruromorpha</taxon>
        <taxon>Thelazioidea</taxon>
        <taxon>Thelaziidae</taxon>
        <taxon>Thelazia</taxon>
    </lineage>
</organism>
<evidence type="ECO:0000259" key="1">
    <source>
        <dbReference type="PROSITE" id="PS50848"/>
    </source>
</evidence>
<dbReference type="EMBL" id="UYYF01004580">
    <property type="protein sequence ID" value="VDN05598.1"/>
    <property type="molecule type" value="Genomic_DNA"/>
</dbReference>
<dbReference type="STRING" id="103827.A0A0N5D520"/>
<dbReference type="InterPro" id="IPR002913">
    <property type="entry name" value="START_lipid-bd_dom"/>
</dbReference>
<evidence type="ECO:0000313" key="4">
    <source>
        <dbReference type="WBParaSite" id="TCLT_0000808701-mRNA-1"/>
    </source>
</evidence>
<dbReference type="Proteomes" id="UP000276776">
    <property type="component" value="Unassembled WGS sequence"/>
</dbReference>
<dbReference type="InterPro" id="IPR051869">
    <property type="entry name" value="STARD3"/>
</dbReference>
<protein>
    <submittedName>
        <fullName evidence="4">START domain-containing protein</fullName>
    </submittedName>
</protein>
<proteinExistence type="predicted"/>
<reference evidence="4" key="1">
    <citation type="submission" date="2017-02" db="UniProtKB">
        <authorList>
            <consortium name="WormBaseParasite"/>
        </authorList>
    </citation>
    <scope>IDENTIFICATION</scope>
</reference>
<dbReference type="GO" id="GO:0099044">
    <property type="term" value="P:vesicle tethering to endoplasmic reticulum"/>
    <property type="evidence" value="ECO:0007669"/>
    <property type="project" value="TreeGrafter"/>
</dbReference>
<name>A0A0N5D520_THECL</name>
<evidence type="ECO:0000313" key="2">
    <source>
        <dbReference type="EMBL" id="VDN05598.1"/>
    </source>
</evidence>
<keyword evidence="3" id="KW-1185">Reference proteome</keyword>
<dbReference type="OrthoDB" id="74575at2759"/>
<dbReference type="GO" id="GO:0008289">
    <property type="term" value="F:lipid binding"/>
    <property type="evidence" value="ECO:0007669"/>
    <property type="project" value="InterPro"/>
</dbReference>
<dbReference type="PANTHER" id="PTHR46121:SF3">
    <property type="entry name" value="STEROIDOGENIC ACUTE REGULATORY-LIKE PROTEIN 1"/>
    <property type="match status" value="1"/>
</dbReference>
<dbReference type="GO" id="GO:0005765">
    <property type="term" value="C:lysosomal membrane"/>
    <property type="evidence" value="ECO:0007669"/>
    <property type="project" value="TreeGrafter"/>
</dbReference>
<gene>
    <name evidence="2" type="ORF">TCLT_LOCUS8076</name>
</gene>
<sequence length="161" mass="18799">ATFDAPCEQLFTDYWDKYEESAYRNKNTSLAQKIATFTPNVELIHHAVKDSGIVKGRDFVMTRIHRRINNEIIVAVRSYDTDEIKPHKKKIRSRILLGGGRFRIHPQDSQKSIIDFLICLDYSSIDLTKSVLESTISKHILQDTEWIRKDIEKHRRGESNK</sequence>
<dbReference type="PROSITE" id="PS50848">
    <property type="entry name" value="START"/>
    <property type="match status" value="1"/>
</dbReference>
<dbReference type="GO" id="GO:0140284">
    <property type="term" value="C:endoplasmic reticulum-endosome membrane contact site"/>
    <property type="evidence" value="ECO:0007669"/>
    <property type="project" value="TreeGrafter"/>
</dbReference>